<dbReference type="GO" id="GO:0005737">
    <property type="term" value="C:cytoplasm"/>
    <property type="evidence" value="ECO:0007669"/>
    <property type="project" value="UniProtKB-SubCell"/>
</dbReference>
<dbReference type="HAMAP" id="MF_00156">
    <property type="entry name" value="PanB"/>
    <property type="match status" value="1"/>
</dbReference>
<dbReference type="GO" id="GO:0008168">
    <property type="term" value="F:methyltransferase activity"/>
    <property type="evidence" value="ECO:0007669"/>
    <property type="project" value="UniProtKB-KW"/>
</dbReference>
<keyword evidence="4 9" id="KW-0566">Pantothenate biosynthesis</keyword>
<evidence type="ECO:0000313" key="13">
    <source>
        <dbReference type="EMBL" id="MTV37479.1"/>
    </source>
</evidence>
<dbReference type="NCBIfam" id="NF001452">
    <property type="entry name" value="PRK00311.1"/>
    <property type="match status" value="1"/>
</dbReference>
<comment type="function">
    <text evidence="8 9">Catalyzes the reversible reaction in which hydroxymethyl group from 5,10-methylenetetrahydrofolate is transferred onto alpha-ketoisovalerate to form ketopantoate.</text>
</comment>
<organism evidence="13 14">
    <name type="scientific">Duganella radicis</name>
    <dbReference type="NCBI Taxonomy" id="551988"/>
    <lineage>
        <taxon>Bacteria</taxon>
        <taxon>Pseudomonadati</taxon>
        <taxon>Pseudomonadota</taxon>
        <taxon>Betaproteobacteria</taxon>
        <taxon>Burkholderiales</taxon>
        <taxon>Oxalobacteraceae</taxon>
        <taxon>Telluria group</taxon>
        <taxon>Duganella</taxon>
    </lineage>
</organism>
<dbReference type="OrthoDB" id="9781789at2"/>
<reference evidence="13 14" key="1">
    <citation type="submission" date="2019-11" db="EMBL/GenBank/DDBJ databases">
        <title>Type strains purchased from KCTC, JCM and DSMZ.</title>
        <authorList>
            <person name="Lu H."/>
        </authorList>
    </citation>
    <scope>NUCLEOTIDE SEQUENCE [LARGE SCALE GENOMIC DNA]</scope>
    <source>
        <strain evidence="13 14">KCTC 22382</strain>
    </source>
</reference>
<sequence>MAASQKPADANAPAPAKAVVSKAVTVNTLATLRNAGEKITMLTCYDASFASLMDRCGIEILLIGDSLGMVCAGHTSTLPVTMTDIVYHTASVARGTKNAMIVADLPFGAYGTPETAYANAVLAMQAGAHMVKIEGGAWLADTIKFLTDRGVPVCAHLGLTPQSVHQLGGYKVQGKTTESADLLKADALKIQAAGASIVVLEAIPSALGKEVTELLSIPTIGIGAGPDCSGQVLVMHDLLGVFPGRKARFVKNFMEGQSSIEAAFTAYVSAVKDGSFPALEHCF</sequence>
<comment type="pathway">
    <text evidence="1 9">Cofactor biosynthesis; (R)-pantothenate biosynthesis; (R)-pantoate from 3-methyl-2-oxobutanoate: step 1/2.</text>
</comment>
<comment type="subcellular location">
    <subcellularLocation>
        <location evidence="9">Cytoplasm</location>
    </subcellularLocation>
</comment>
<comment type="catalytic activity">
    <reaction evidence="9">
        <text>(6R)-5,10-methylene-5,6,7,8-tetrahydrofolate + 3-methyl-2-oxobutanoate + H2O = 2-dehydropantoate + (6S)-5,6,7,8-tetrahydrofolate</text>
        <dbReference type="Rhea" id="RHEA:11824"/>
        <dbReference type="ChEBI" id="CHEBI:11561"/>
        <dbReference type="ChEBI" id="CHEBI:11851"/>
        <dbReference type="ChEBI" id="CHEBI:15377"/>
        <dbReference type="ChEBI" id="CHEBI:15636"/>
        <dbReference type="ChEBI" id="CHEBI:57453"/>
        <dbReference type="EC" id="2.1.2.11"/>
    </reaction>
</comment>
<accession>A0A6L6PFJ8</accession>
<keyword evidence="5 9" id="KW-0808">Transferase</keyword>
<protein>
    <recommendedName>
        <fullName evidence="9">3-methyl-2-oxobutanoate hydroxymethyltransferase</fullName>
        <ecNumber evidence="9">2.1.2.11</ecNumber>
    </recommendedName>
    <alternativeName>
        <fullName evidence="9">Ketopantoate hydroxymethyltransferase</fullName>
        <shortName evidence="9">KPHMT</shortName>
    </alternativeName>
</protein>
<dbReference type="CDD" id="cd06557">
    <property type="entry name" value="KPHMT-like"/>
    <property type="match status" value="1"/>
</dbReference>
<comment type="subunit">
    <text evidence="3 9">Homodecamer; pentamer of dimers.</text>
</comment>
<dbReference type="Pfam" id="PF02548">
    <property type="entry name" value="Pantoate_transf"/>
    <property type="match status" value="1"/>
</dbReference>
<dbReference type="InterPro" id="IPR015813">
    <property type="entry name" value="Pyrv/PenolPyrv_kinase-like_dom"/>
</dbReference>
<feature type="binding site" evidence="9 12">
    <location>
        <position position="104"/>
    </location>
    <ligand>
        <name>Mg(2+)</name>
        <dbReference type="ChEBI" id="CHEBI:18420"/>
    </ligand>
</feature>
<comment type="similarity">
    <text evidence="2 9">Belongs to the PanB family.</text>
</comment>
<keyword evidence="9" id="KW-0963">Cytoplasm</keyword>
<dbReference type="InterPro" id="IPR040442">
    <property type="entry name" value="Pyrv_kinase-like_dom_sf"/>
</dbReference>
<dbReference type="GO" id="GO:0003864">
    <property type="term" value="F:3-methyl-2-oxobutanoate hydroxymethyltransferase activity"/>
    <property type="evidence" value="ECO:0007669"/>
    <property type="project" value="UniProtKB-UniRule"/>
</dbReference>
<evidence type="ECO:0000256" key="3">
    <source>
        <dbReference type="ARBA" id="ARBA00011424"/>
    </source>
</evidence>
<dbReference type="GO" id="GO:0032259">
    <property type="term" value="P:methylation"/>
    <property type="evidence" value="ECO:0007669"/>
    <property type="project" value="UniProtKB-KW"/>
</dbReference>
<keyword evidence="7 9" id="KW-0460">Magnesium</keyword>
<feature type="active site" description="Proton acceptor" evidence="9 10">
    <location>
        <position position="201"/>
    </location>
</feature>
<feature type="binding site" evidence="9 12">
    <location>
        <position position="134"/>
    </location>
    <ligand>
        <name>Mg(2+)</name>
        <dbReference type="ChEBI" id="CHEBI:18420"/>
    </ligand>
</feature>
<comment type="caution">
    <text evidence="13">The sequence shown here is derived from an EMBL/GenBank/DDBJ whole genome shotgun (WGS) entry which is preliminary data.</text>
</comment>
<dbReference type="EMBL" id="WNKY01000005">
    <property type="protein sequence ID" value="MTV37479.1"/>
    <property type="molecule type" value="Genomic_DNA"/>
</dbReference>
<dbReference type="PIRSF" id="PIRSF000388">
    <property type="entry name" value="Pantoate_hydroxy_MeTrfase"/>
    <property type="match status" value="1"/>
</dbReference>
<dbReference type="PANTHER" id="PTHR20881">
    <property type="entry name" value="3-METHYL-2-OXOBUTANOATE HYDROXYMETHYLTRANSFERASE"/>
    <property type="match status" value="1"/>
</dbReference>
<dbReference type="UniPathway" id="UPA00028">
    <property type="reaction ID" value="UER00003"/>
</dbReference>
<evidence type="ECO:0000256" key="4">
    <source>
        <dbReference type="ARBA" id="ARBA00022655"/>
    </source>
</evidence>
<name>A0A6L6PFJ8_9BURK</name>
<evidence type="ECO:0000256" key="5">
    <source>
        <dbReference type="ARBA" id="ARBA00022679"/>
    </source>
</evidence>
<keyword evidence="6 9" id="KW-0479">Metal-binding</keyword>
<feature type="binding site" evidence="9 11">
    <location>
        <position position="104"/>
    </location>
    <ligand>
        <name>3-methyl-2-oxobutanoate</name>
        <dbReference type="ChEBI" id="CHEBI:11851"/>
    </ligand>
</feature>
<comment type="cofactor">
    <cofactor evidence="9 12">
        <name>Mg(2+)</name>
        <dbReference type="ChEBI" id="CHEBI:18420"/>
    </cofactor>
    <text evidence="9 12">Binds 1 Mg(2+) ion per subunit.</text>
</comment>
<evidence type="ECO:0000256" key="11">
    <source>
        <dbReference type="PIRSR" id="PIRSR000388-2"/>
    </source>
</evidence>
<evidence type="ECO:0000256" key="10">
    <source>
        <dbReference type="PIRSR" id="PIRSR000388-1"/>
    </source>
</evidence>
<feature type="binding site" evidence="9 11">
    <location>
        <begin position="65"/>
        <end position="66"/>
    </location>
    <ligand>
        <name>3-methyl-2-oxobutanoate</name>
        <dbReference type="ChEBI" id="CHEBI:11851"/>
    </ligand>
</feature>
<dbReference type="AlphaFoldDB" id="A0A6L6PFJ8"/>
<dbReference type="SUPFAM" id="SSF51621">
    <property type="entry name" value="Phosphoenolpyruvate/pyruvate domain"/>
    <property type="match status" value="1"/>
</dbReference>
<keyword evidence="14" id="KW-1185">Reference proteome</keyword>
<dbReference type="Proteomes" id="UP000475582">
    <property type="component" value="Unassembled WGS sequence"/>
</dbReference>
<feature type="binding site" evidence="9 11">
    <location>
        <position position="132"/>
    </location>
    <ligand>
        <name>3-methyl-2-oxobutanoate</name>
        <dbReference type="ChEBI" id="CHEBI:11851"/>
    </ligand>
</feature>
<proteinExistence type="inferred from homology"/>
<dbReference type="Gene3D" id="3.20.20.60">
    <property type="entry name" value="Phosphoenolpyruvate-binding domains"/>
    <property type="match status" value="1"/>
</dbReference>
<evidence type="ECO:0000256" key="9">
    <source>
        <dbReference type="HAMAP-Rule" id="MF_00156"/>
    </source>
</evidence>
<gene>
    <name evidence="9 13" type="primary">panB</name>
    <name evidence="13" type="ORF">GM676_07765</name>
</gene>
<evidence type="ECO:0000256" key="1">
    <source>
        <dbReference type="ARBA" id="ARBA00005033"/>
    </source>
</evidence>
<evidence type="ECO:0000256" key="12">
    <source>
        <dbReference type="PIRSR" id="PIRSR000388-3"/>
    </source>
</evidence>
<keyword evidence="13" id="KW-0489">Methyltransferase</keyword>
<dbReference type="EC" id="2.1.2.11" evidence="9"/>
<dbReference type="PANTHER" id="PTHR20881:SF0">
    <property type="entry name" value="3-METHYL-2-OXOBUTANOATE HYDROXYMETHYLTRANSFERASE"/>
    <property type="match status" value="1"/>
</dbReference>
<dbReference type="FunFam" id="3.20.20.60:FF:000003">
    <property type="entry name" value="3-methyl-2-oxobutanoate hydroxymethyltransferase"/>
    <property type="match status" value="1"/>
</dbReference>
<evidence type="ECO:0000256" key="6">
    <source>
        <dbReference type="ARBA" id="ARBA00022723"/>
    </source>
</evidence>
<evidence type="ECO:0000256" key="8">
    <source>
        <dbReference type="ARBA" id="ARBA00056497"/>
    </source>
</evidence>
<dbReference type="NCBIfam" id="TIGR00222">
    <property type="entry name" value="panB"/>
    <property type="match status" value="1"/>
</dbReference>
<dbReference type="GO" id="GO:0000287">
    <property type="term" value="F:magnesium ion binding"/>
    <property type="evidence" value="ECO:0007669"/>
    <property type="project" value="TreeGrafter"/>
</dbReference>
<evidence type="ECO:0000256" key="2">
    <source>
        <dbReference type="ARBA" id="ARBA00008676"/>
    </source>
</evidence>
<feature type="binding site" evidence="9 12">
    <location>
        <position position="65"/>
    </location>
    <ligand>
        <name>Mg(2+)</name>
        <dbReference type="ChEBI" id="CHEBI:18420"/>
    </ligand>
</feature>
<dbReference type="RefSeq" id="WP_155462949.1">
    <property type="nucleotide sequence ID" value="NZ_WNKY01000005.1"/>
</dbReference>
<evidence type="ECO:0000313" key="14">
    <source>
        <dbReference type="Proteomes" id="UP000475582"/>
    </source>
</evidence>
<dbReference type="GO" id="GO:0015940">
    <property type="term" value="P:pantothenate biosynthetic process"/>
    <property type="evidence" value="ECO:0007669"/>
    <property type="project" value="UniProtKB-UniRule"/>
</dbReference>
<dbReference type="InterPro" id="IPR003700">
    <property type="entry name" value="Pantoate_hydroxy_MeTrfase"/>
</dbReference>
<evidence type="ECO:0000256" key="7">
    <source>
        <dbReference type="ARBA" id="ARBA00022842"/>
    </source>
</evidence>